<keyword evidence="5 6" id="KW-0472">Membrane</keyword>
<dbReference type="STRING" id="221109.gene:10734102"/>
<dbReference type="EMBL" id="BA000028">
    <property type="protein sequence ID" value="BAC13818.1"/>
    <property type="molecule type" value="Genomic_DNA"/>
</dbReference>
<dbReference type="InterPro" id="IPR038323">
    <property type="entry name" value="ArAE_1_C_sf"/>
</dbReference>
<evidence type="ECO:0000256" key="2">
    <source>
        <dbReference type="ARBA" id="ARBA00022475"/>
    </source>
</evidence>
<dbReference type="GO" id="GO:0005886">
    <property type="term" value="C:plasma membrane"/>
    <property type="evidence" value="ECO:0007669"/>
    <property type="project" value="UniProtKB-SubCell"/>
</dbReference>
<evidence type="ECO:0000313" key="9">
    <source>
        <dbReference type="Proteomes" id="UP000000822"/>
    </source>
</evidence>
<name>Q8EQ53_OCEIH</name>
<protein>
    <submittedName>
        <fullName evidence="8">Hypothetical conserved protein</fullName>
    </submittedName>
</protein>
<dbReference type="InterPro" id="IPR052984">
    <property type="entry name" value="UPF0421"/>
</dbReference>
<organism evidence="8 9">
    <name type="scientific">Oceanobacillus iheyensis (strain DSM 14371 / CIP 107618 / JCM 11309 / KCTC 3954 / HTE831)</name>
    <dbReference type="NCBI Taxonomy" id="221109"/>
    <lineage>
        <taxon>Bacteria</taxon>
        <taxon>Bacillati</taxon>
        <taxon>Bacillota</taxon>
        <taxon>Bacilli</taxon>
        <taxon>Bacillales</taxon>
        <taxon>Bacillaceae</taxon>
        <taxon>Oceanobacillus</taxon>
    </lineage>
</organism>
<evidence type="ECO:0000259" key="7">
    <source>
        <dbReference type="Pfam" id="PF11728"/>
    </source>
</evidence>
<feature type="transmembrane region" description="Helical" evidence="6">
    <location>
        <begin position="79"/>
        <end position="107"/>
    </location>
</feature>
<dbReference type="InterPro" id="IPR021062">
    <property type="entry name" value="ArAE_1_C"/>
</dbReference>
<evidence type="ECO:0000256" key="1">
    <source>
        <dbReference type="ARBA" id="ARBA00004651"/>
    </source>
</evidence>
<dbReference type="Proteomes" id="UP000000822">
    <property type="component" value="Chromosome"/>
</dbReference>
<gene>
    <name evidence="8" type="ordered locus">OB1862</name>
</gene>
<dbReference type="AlphaFoldDB" id="Q8EQ53"/>
<keyword evidence="3 6" id="KW-0812">Transmembrane</keyword>
<dbReference type="HOGENOM" id="CLU_067525_0_0_9"/>
<dbReference type="Pfam" id="PF06081">
    <property type="entry name" value="ArAE_1"/>
    <property type="match status" value="1"/>
</dbReference>
<evidence type="ECO:0000256" key="4">
    <source>
        <dbReference type="ARBA" id="ARBA00022989"/>
    </source>
</evidence>
<dbReference type="PANTHER" id="PTHR40064">
    <property type="entry name" value="MEMBRANE PROTEIN-RELATED"/>
    <property type="match status" value="1"/>
</dbReference>
<feature type="transmembrane region" description="Helical" evidence="6">
    <location>
        <begin position="119"/>
        <end position="141"/>
    </location>
</feature>
<evidence type="ECO:0000256" key="3">
    <source>
        <dbReference type="ARBA" id="ARBA00022692"/>
    </source>
</evidence>
<dbReference type="PANTHER" id="PTHR40064:SF1">
    <property type="entry name" value="MEMBRANE PROTEIN"/>
    <property type="match status" value="1"/>
</dbReference>
<evidence type="ECO:0000256" key="5">
    <source>
        <dbReference type="ARBA" id="ARBA00023136"/>
    </source>
</evidence>
<dbReference type="RefSeq" id="WP_011066258.1">
    <property type="nucleotide sequence ID" value="NC_004193.1"/>
</dbReference>
<feature type="transmembrane region" description="Helical" evidence="6">
    <location>
        <begin position="20"/>
        <end position="40"/>
    </location>
</feature>
<feature type="transmembrane region" description="Helical" evidence="6">
    <location>
        <begin position="52"/>
        <end position="73"/>
    </location>
</feature>
<keyword evidence="2" id="KW-1003">Cell membrane</keyword>
<dbReference type="eggNOG" id="COG4129">
    <property type="taxonomic scope" value="Bacteria"/>
</dbReference>
<evidence type="ECO:0000256" key="6">
    <source>
        <dbReference type="SAM" id="Phobius"/>
    </source>
</evidence>
<reference evidence="8 9" key="2">
    <citation type="journal article" date="2002" name="Nucleic Acids Res.">
        <title>Genome sequence of Oceanobacillus iheyensis isolated from the Iheya Ridge and its unexpected adaptive capabilities to extreme environments.</title>
        <authorList>
            <person name="Takami H."/>
            <person name="Takaki Y."/>
            <person name="Uchiyama I."/>
        </authorList>
    </citation>
    <scope>NUCLEOTIDE SEQUENCE [LARGE SCALE GENOMIC DNA]</scope>
    <source>
        <strain evidence="9">DSM 14371 / CIP 107618 / JCM 11309 / KCTC 3954 / HTE831</strain>
    </source>
</reference>
<dbReference type="Pfam" id="PF11728">
    <property type="entry name" value="ArAE_1_C"/>
    <property type="match status" value="1"/>
</dbReference>
<keyword evidence="9" id="KW-1185">Reference proteome</keyword>
<dbReference type="InterPro" id="IPR010343">
    <property type="entry name" value="ArAE_1"/>
</dbReference>
<sequence>MKIGYRTIKTAIGTPVSITLAQFFGLTNFVSAGILTILCIQPSRKRSLMSAWQRFLACVLAMIFSFVFFEVIGYTPFSIFIMILLFIPVTVFFKVTPGVASSSVVTLNLYSSSSITGPLLADQLLLITIGIGTGLLLNLYMPSLDKMLKSNQEKLEENFSRILYEYSLYIRDKDSSWKGEEITNTEDILAKANTLVQRDRENHLLRSDHTYYDYFQMRKRQFELLKKMLPLVTHLPNTDYISNRIADFFEKLSTSVHPGNTAILFLEELRQLRRDFHEEDLPTNREEFETRSNLFQLLHEIEEYLIIKNKFKKTDIPPRKLRKEKNRENSWS</sequence>
<keyword evidence="4 6" id="KW-1133">Transmembrane helix</keyword>
<dbReference type="PhylomeDB" id="Q8EQ53"/>
<feature type="domain" description="Putative aromatic acid exporter C-terminal" evidence="7">
    <location>
        <begin position="145"/>
        <end position="309"/>
    </location>
</feature>
<dbReference type="Gene3D" id="1.20.120.940">
    <property type="entry name" value="Putative aromatic acid exporter, C-terminal domain"/>
    <property type="match status" value="1"/>
</dbReference>
<dbReference type="KEGG" id="oih:OB1862"/>
<comment type="subcellular location">
    <subcellularLocation>
        <location evidence="1">Cell membrane</location>
        <topology evidence="1">Multi-pass membrane protein</topology>
    </subcellularLocation>
</comment>
<dbReference type="OrthoDB" id="357521at2"/>
<proteinExistence type="predicted"/>
<reference evidence="8 9" key="1">
    <citation type="journal article" date="2001" name="FEMS Microbiol. Lett.">
        <title>Oceanobacillus iheyensis gen. nov., sp. nov., a deep-sea extremely halotolerant and alkaliphilic species isolated from a depth of 1050 m on the Iheya Ridge.</title>
        <authorList>
            <person name="Lu J."/>
            <person name="Nogi Y."/>
            <person name="Takami H."/>
        </authorList>
    </citation>
    <scope>NUCLEOTIDE SEQUENCE [LARGE SCALE GENOMIC DNA]</scope>
    <source>
        <strain evidence="9">DSM 14371 / CIP 107618 / JCM 11309 / KCTC 3954 / HTE831</strain>
    </source>
</reference>
<evidence type="ECO:0000313" key="8">
    <source>
        <dbReference type="EMBL" id="BAC13818.1"/>
    </source>
</evidence>
<accession>Q8EQ53</accession>